<protein>
    <submittedName>
        <fullName evidence="1">Uncharacterized protein</fullName>
    </submittedName>
</protein>
<evidence type="ECO:0000313" key="2">
    <source>
        <dbReference type="Proteomes" id="UP000484255"/>
    </source>
</evidence>
<keyword evidence="2" id="KW-1185">Reference proteome</keyword>
<reference evidence="1 2" key="1">
    <citation type="submission" date="2020-02" db="EMBL/GenBank/DDBJ databases">
        <title>Ideonella bacterium strain TBM-1.</title>
        <authorList>
            <person name="Chen W.-M."/>
        </authorList>
    </citation>
    <scope>NUCLEOTIDE SEQUENCE [LARGE SCALE GENOMIC DNA]</scope>
    <source>
        <strain evidence="1 2">TBM-1</strain>
    </source>
</reference>
<comment type="caution">
    <text evidence="1">The sequence shown here is derived from an EMBL/GenBank/DDBJ whole genome shotgun (WGS) entry which is preliminary data.</text>
</comment>
<name>A0A7C9TGM8_9BURK</name>
<evidence type="ECO:0000313" key="1">
    <source>
        <dbReference type="EMBL" id="NDY89778.1"/>
    </source>
</evidence>
<organism evidence="1 2">
    <name type="scientific">Ideonella livida</name>
    <dbReference type="NCBI Taxonomy" id="2707176"/>
    <lineage>
        <taxon>Bacteria</taxon>
        <taxon>Pseudomonadati</taxon>
        <taxon>Pseudomonadota</taxon>
        <taxon>Betaproteobacteria</taxon>
        <taxon>Burkholderiales</taxon>
        <taxon>Sphaerotilaceae</taxon>
        <taxon>Ideonella</taxon>
    </lineage>
</organism>
<dbReference type="RefSeq" id="WP_163455629.1">
    <property type="nucleotide sequence ID" value="NZ_JAAGOH010000001.1"/>
</dbReference>
<accession>A0A7C9TGM8</accession>
<gene>
    <name evidence="1" type="ORF">G3A44_01060</name>
</gene>
<dbReference type="Proteomes" id="UP000484255">
    <property type="component" value="Unassembled WGS sequence"/>
</dbReference>
<proteinExistence type="predicted"/>
<dbReference type="AlphaFoldDB" id="A0A7C9TGM8"/>
<sequence>MNDPVFTAQKLGELIQLAREASTSFEKAAVFAAVTALGKEFCSATEDGYAREKASYVVHWLSCALGFEMSNRDCYGDLNAAEGEFESLMMALKRPS</sequence>
<dbReference type="EMBL" id="JAAGOH010000001">
    <property type="protein sequence ID" value="NDY89778.1"/>
    <property type="molecule type" value="Genomic_DNA"/>
</dbReference>